<dbReference type="EMBL" id="BOSL01000003">
    <property type="protein sequence ID" value="GIP52147.1"/>
    <property type="molecule type" value="Genomic_DNA"/>
</dbReference>
<organism evidence="2 3">
    <name type="scientific">Paenibacillus vini</name>
    <dbReference type="NCBI Taxonomy" id="1476024"/>
    <lineage>
        <taxon>Bacteria</taxon>
        <taxon>Bacillati</taxon>
        <taxon>Bacillota</taxon>
        <taxon>Bacilli</taxon>
        <taxon>Bacillales</taxon>
        <taxon>Paenibacillaceae</taxon>
        <taxon>Paenibacillus</taxon>
    </lineage>
</organism>
<dbReference type="Gene3D" id="3.40.630.30">
    <property type="match status" value="1"/>
</dbReference>
<evidence type="ECO:0000259" key="1">
    <source>
        <dbReference type="PROSITE" id="PS51186"/>
    </source>
</evidence>
<proteinExistence type="predicted"/>
<protein>
    <recommendedName>
        <fullName evidence="1">N-acetyltransferase domain-containing protein</fullName>
    </recommendedName>
</protein>
<dbReference type="SUPFAM" id="SSF55729">
    <property type="entry name" value="Acyl-CoA N-acyltransferases (Nat)"/>
    <property type="match status" value="1"/>
</dbReference>
<dbReference type="InterPro" id="IPR016181">
    <property type="entry name" value="Acyl_CoA_acyltransferase"/>
</dbReference>
<name>A0ABQ4M872_9BACL</name>
<evidence type="ECO:0000313" key="3">
    <source>
        <dbReference type="Proteomes" id="UP000679992"/>
    </source>
</evidence>
<dbReference type="Proteomes" id="UP000679992">
    <property type="component" value="Unassembled WGS sequence"/>
</dbReference>
<dbReference type="Pfam" id="PF13508">
    <property type="entry name" value="Acetyltransf_7"/>
    <property type="match status" value="1"/>
</dbReference>
<dbReference type="RefSeq" id="WP_244861420.1">
    <property type="nucleotide sequence ID" value="NZ_BOSL01000003.1"/>
</dbReference>
<reference evidence="2 3" key="1">
    <citation type="submission" date="2021-03" db="EMBL/GenBank/DDBJ databases">
        <title>Antimicrobial resistance genes in bacteria isolated from Japanese honey, and their potential for conferring macrolide and lincosamide resistance in the American foulbrood pathogen Paenibacillus larvae.</title>
        <authorList>
            <person name="Okamoto M."/>
            <person name="Kumagai M."/>
            <person name="Kanamori H."/>
            <person name="Takamatsu D."/>
        </authorList>
    </citation>
    <scope>NUCLEOTIDE SEQUENCE [LARGE SCALE GENOMIC DNA]</scope>
    <source>
        <strain evidence="2 3">J42TS3</strain>
    </source>
</reference>
<feature type="domain" description="N-acetyltransferase" evidence="1">
    <location>
        <begin position="3"/>
        <end position="141"/>
    </location>
</feature>
<dbReference type="CDD" id="cd04301">
    <property type="entry name" value="NAT_SF"/>
    <property type="match status" value="1"/>
</dbReference>
<comment type="caution">
    <text evidence="2">The sequence shown here is derived from an EMBL/GenBank/DDBJ whole genome shotgun (WGS) entry which is preliminary data.</text>
</comment>
<accession>A0ABQ4M872</accession>
<dbReference type="PROSITE" id="PS51186">
    <property type="entry name" value="GNAT"/>
    <property type="match status" value="1"/>
</dbReference>
<dbReference type="InterPro" id="IPR000182">
    <property type="entry name" value="GNAT_dom"/>
</dbReference>
<gene>
    <name evidence="2" type="ORF">J42TS3_11820</name>
</gene>
<keyword evidence="3" id="KW-1185">Reference proteome</keyword>
<evidence type="ECO:0000313" key="2">
    <source>
        <dbReference type="EMBL" id="GIP52147.1"/>
    </source>
</evidence>
<sequence length="142" mass="16090">MLVRVTSFPVQSDIAELMEYATRFDSEQEKKAWELYESGAELYVFEEEGENIGLIGFTTNSSGQMDILHLAVRPEDRLKGYGRGLIVEALLLKQPEVVIAVTDEEEADFFRNIGFTVNGFNPGPDEPEQFRCVYESEEPAED</sequence>